<feature type="binding site" evidence="6">
    <location>
        <position position="226"/>
    </location>
    <ligand>
        <name>isopentenyl diphosphate</name>
        <dbReference type="ChEBI" id="CHEBI:128769"/>
    </ligand>
</feature>
<dbReference type="eggNOG" id="COG0761">
    <property type="taxonomic scope" value="Bacteria"/>
</dbReference>
<dbReference type="PANTHER" id="PTHR30426">
    <property type="entry name" value="4-HYDROXY-3-METHYLBUT-2-ENYL DIPHOSPHATE REDUCTASE"/>
    <property type="match status" value="1"/>
</dbReference>
<dbReference type="Gene3D" id="3.40.1010.20">
    <property type="entry name" value="4-hydroxy-3-methylbut-2-enyl diphosphate reductase, catalytic domain"/>
    <property type="match status" value="2"/>
</dbReference>
<name>W7UUI8_RUMFL</name>
<proteinExistence type="inferred from homology"/>
<dbReference type="FunFam" id="2.40.50.140:FF:000103">
    <property type="entry name" value="protein RRP5 homolog"/>
    <property type="match status" value="1"/>
</dbReference>
<dbReference type="InterPro" id="IPR003029">
    <property type="entry name" value="S1_domain"/>
</dbReference>
<dbReference type="InterPro" id="IPR002792">
    <property type="entry name" value="TRAM_dom"/>
</dbReference>
<comment type="function">
    <text evidence="6">Catalyzes the conversion of 1-hydroxy-2-methyl-2-(E)-butenyl 4-diphosphate (HMBPP) into a mixture of isopentenyl diphosphate (IPP) and dimethylallyl diphosphate (DMAPP). Acts in the terminal step of the DOXP/MEP pathway for isoprenoid precursor biosynthesis.</text>
</comment>
<feature type="binding site" evidence="6">
    <location>
        <position position="41"/>
    </location>
    <ligand>
        <name>(2E)-4-hydroxy-3-methylbut-2-enyl diphosphate</name>
        <dbReference type="ChEBI" id="CHEBI:128753"/>
    </ligand>
</feature>
<dbReference type="HAMAP" id="MF_00191">
    <property type="entry name" value="IspH"/>
    <property type="match status" value="1"/>
</dbReference>
<dbReference type="GO" id="GO:0005737">
    <property type="term" value="C:cytoplasm"/>
    <property type="evidence" value="ECO:0007669"/>
    <property type="project" value="UniProtKB-ARBA"/>
</dbReference>
<feature type="binding site" evidence="6">
    <location>
        <position position="225"/>
    </location>
    <ligand>
        <name>dimethylallyl diphosphate</name>
        <dbReference type="ChEBI" id="CHEBI:57623"/>
    </ligand>
</feature>
<dbReference type="Pfam" id="PF02401">
    <property type="entry name" value="LYTB"/>
    <property type="match status" value="1"/>
</dbReference>
<evidence type="ECO:0000256" key="2">
    <source>
        <dbReference type="ARBA" id="ARBA00022723"/>
    </source>
</evidence>
<evidence type="ECO:0000256" key="3">
    <source>
        <dbReference type="ARBA" id="ARBA00023004"/>
    </source>
</evidence>
<feature type="binding site" evidence="6">
    <location>
        <position position="41"/>
    </location>
    <ligand>
        <name>isopentenyl diphosphate</name>
        <dbReference type="ChEBI" id="CHEBI:128769"/>
    </ligand>
</feature>
<dbReference type="CDD" id="cd13944">
    <property type="entry name" value="lytB_ispH"/>
    <property type="match status" value="1"/>
</dbReference>
<comment type="function">
    <text evidence="5">Binds mRNA; thus facilitating recognition of the initiation point. It is needed to translate mRNA with a short Shine-Dalgarno (SD) purine-rich sequence.</text>
</comment>
<feature type="binding site" evidence="6">
    <location>
        <position position="267"/>
    </location>
    <ligand>
        <name>dimethylallyl diphosphate</name>
        <dbReference type="ChEBI" id="CHEBI:57623"/>
    </ligand>
</feature>
<dbReference type="GO" id="GO:0051539">
    <property type="term" value="F:4 iron, 4 sulfur cluster binding"/>
    <property type="evidence" value="ECO:0007669"/>
    <property type="project" value="UniProtKB-UniRule"/>
</dbReference>
<comment type="pathway">
    <text evidence="6">Isoprenoid biosynthesis; dimethylallyl diphosphate biosynthesis; dimethylallyl diphosphate from (2E)-4-hydroxy-3-methylbutenyl diphosphate: step 1/1.</text>
</comment>
<feature type="domain" description="TRAM" evidence="9">
    <location>
        <begin position="527"/>
        <end position="591"/>
    </location>
</feature>
<keyword evidence="11" id="KW-1185">Reference proteome</keyword>
<dbReference type="PATRIC" id="fig|1341157.4.peg.2869"/>
<feature type="binding site" evidence="6">
    <location>
        <position position="225"/>
    </location>
    <ligand>
        <name>isopentenyl diphosphate</name>
        <dbReference type="ChEBI" id="CHEBI:128769"/>
    </ligand>
</feature>
<dbReference type="CDD" id="cd05687">
    <property type="entry name" value="S1_RPS1_repeat_ec1_hs1"/>
    <property type="match status" value="1"/>
</dbReference>
<dbReference type="UniPathway" id="UPA00056">
    <property type="reaction ID" value="UER00097"/>
</dbReference>
<evidence type="ECO:0000259" key="8">
    <source>
        <dbReference type="PROSITE" id="PS50126"/>
    </source>
</evidence>
<feature type="binding site" evidence="6">
    <location>
        <position position="168"/>
    </location>
    <ligand>
        <name>(2E)-4-hydroxy-3-methylbut-2-enyl diphosphate</name>
        <dbReference type="ChEBI" id="CHEBI:128753"/>
    </ligand>
</feature>
<dbReference type="GO" id="GO:0050992">
    <property type="term" value="P:dimethylallyl diphosphate biosynthetic process"/>
    <property type="evidence" value="ECO:0007669"/>
    <property type="project" value="UniProtKB-UniRule"/>
</dbReference>
<comment type="catalytic activity">
    <reaction evidence="6">
        <text>dimethylallyl diphosphate + 2 oxidized [2Fe-2S]-[ferredoxin] + H2O = (2E)-4-hydroxy-3-methylbut-2-enyl diphosphate + 2 reduced [2Fe-2S]-[ferredoxin] + 2 H(+)</text>
        <dbReference type="Rhea" id="RHEA:24825"/>
        <dbReference type="Rhea" id="RHEA-COMP:10000"/>
        <dbReference type="Rhea" id="RHEA-COMP:10001"/>
        <dbReference type="ChEBI" id="CHEBI:15377"/>
        <dbReference type="ChEBI" id="CHEBI:15378"/>
        <dbReference type="ChEBI" id="CHEBI:33737"/>
        <dbReference type="ChEBI" id="CHEBI:33738"/>
        <dbReference type="ChEBI" id="CHEBI:57623"/>
        <dbReference type="ChEBI" id="CHEBI:128753"/>
        <dbReference type="EC" id="1.17.7.4"/>
    </reaction>
</comment>
<sequence>MSKVTVAKSAGFCFGVDRAVKMVYGELEKNTKVATLGPIIHNQDVVNDMKAKGARIIDTVDELRPDETVVIRSHGVGREIYQQIEAKGNKMLDATCPFVSRIHKIVAEKTAEGYFILIAGDRDHPEVQGIVGHCDENCLVFKDNFELKAFFEKNYKNLQKKLAIVAQTTYNIVVWGECLNVIPKDDPDIVIYDTICNATDARQSDAAELAKDSDIMLVVGGRHSSNTVKLYEVCSRFCKTYHIENSDELRSLKLPNANKIGITAGASTPAYIIKEVQTKMAENEILAANQDEEIDFAQAIDESFKKIHTGEKVKATVIAVNNTEAIVDLGTKHTGYVALDDLTDDPSKKPSDIVSVGDEIELVVIKVNDAEGTAALSKRKVDEQAGYEKIVKAQQEGTVLEGVVQSVVNKGVTLTVMGVRVFIPASLTGLPRGAELDQLLKKKVEFIVIEVSEGGRKRAVGSIKAVQNAKKEEAKARFWETAEVGKTYTGKVKSLTSFGAFVDLGGIDGMVHISELSWKRIKHPSEVVNVGDTLEVYIKDLDKEANRISLGFKKAEDNPWEIFKSNYQVGDVVKATIVSITSFGAFAQIIDGVDGLIHISQIADQKVENVKDVLSVGDEVDVKIIDIDPESKRISISMRALLENEDEEEAAEEEAAPAEDAE</sequence>
<evidence type="ECO:0000313" key="11">
    <source>
        <dbReference type="Proteomes" id="UP000019365"/>
    </source>
</evidence>
<feature type="domain" description="S1 motif" evidence="8">
    <location>
        <begin position="570"/>
        <end position="639"/>
    </location>
</feature>
<dbReference type="GO" id="GO:0046872">
    <property type="term" value="F:metal ion binding"/>
    <property type="evidence" value="ECO:0007669"/>
    <property type="project" value="UniProtKB-KW"/>
</dbReference>
<dbReference type="GO" id="GO:0016114">
    <property type="term" value="P:terpenoid biosynthetic process"/>
    <property type="evidence" value="ECO:0007669"/>
    <property type="project" value="UniProtKB-UniRule"/>
</dbReference>
<evidence type="ECO:0000259" key="9">
    <source>
        <dbReference type="PROSITE" id="PS50926"/>
    </source>
</evidence>
<feature type="binding site" evidence="6">
    <location>
        <position position="74"/>
    </location>
    <ligand>
        <name>dimethylallyl diphosphate</name>
        <dbReference type="ChEBI" id="CHEBI:57623"/>
    </ligand>
</feature>
<feature type="binding site" evidence="6">
    <location>
        <position position="74"/>
    </location>
    <ligand>
        <name>(2E)-4-hydroxy-3-methylbut-2-enyl diphosphate</name>
        <dbReference type="ChEBI" id="CHEBI:128753"/>
    </ligand>
</feature>
<evidence type="ECO:0000256" key="7">
    <source>
        <dbReference type="SAM" id="MobiDB-lite"/>
    </source>
</evidence>
<feature type="binding site" evidence="6">
    <location>
        <position position="96"/>
    </location>
    <ligand>
        <name>[4Fe-4S] cluster</name>
        <dbReference type="ChEBI" id="CHEBI:49883"/>
    </ligand>
</feature>
<comment type="catalytic activity">
    <reaction evidence="6">
        <text>isopentenyl diphosphate + 2 oxidized [2Fe-2S]-[ferredoxin] + H2O = (2E)-4-hydroxy-3-methylbut-2-enyl diphosphate + 2 reduced [2Fe-2S]-[ferredoxin] + 2 H(+)</text>
        <dbReference type="Rhea" id="RHEA:24488"/>
        <dbReference type="Rhea" id="RHEA-COMP:10000"/>
        <dbReference type="Rhea" id="RHEA-COMP:10001"/>
        <dbReference type="ChEBI" id="CHEBI:15377"/>
        <dbReference type="ChEBI" id="CHEBI:15378"/>
        <dbReference type="ChEBI" id="CHEBI:33737"/>
        <dbReference type="ChEBI" id="CHEBI:33738"/>
        <dbReference type="ChEBI" id="CHEBI:128753"/>
        <dbReference type="ChEBI" id="CHEBI:128769"/>
        <dbReference type="EC" id="1.17.7.4"/>
    </reaction>
</comment>
<comment type="cofactor">
    <cofactor evidence="6">
        <name>[4Fe-4S] cluster</name>
        <dbReference type="ChEBI" id="CHEBI:49883"/>
    </cofactor>
    <text evidence="6">Binds 1 [4Fe-4S] cluster per subunit.</text>
</comment>
<comment type="pathway">
    <text evidence="6">Isoprenoid biosynthesis; isopentenyl diphosphate biosynthesis via DXP pathway; isopentenyl diphosphate from 1-deoxy-D-xylulose 5-phosphate: step 6/6.</text>
</comment>
<feature type="binding site" evidence="6">
    <location>
        <position position="124"/>
    </location>
    <ligand>
        <name>dimethylallyl diphosphate</name>
        <dbReference type="ChEBI" id="CHEBI:57623"/>
    </ligand>
</feature>
<dbReference type="eggNOG" id="COG0539">
    <property type="taxonomic scope" value="Bacteria"/>
</dbReference>
<comment type="similarity">
    <text evidence="6">Belongs to the IspH family.</text>
</comment>
<keyword evidence="2 6" id="KW-0479">Metal-binding</keyword>
<feature type="binding site" evidence="6">
    <location>
        <position position="225"/>
    </location>
    <ligand>
        <name>(2E)-4-hydroxy-3-methylbut-2-enyl diphosphate</name>
        <dbReference type="ChEBI" id="CHEBI:128753"/>
    </ligand>
</feature>
<evidence type="ECO:0000313" key="10">
    <source>
        <dbReference type="EMBL" id="EWM52495.1"/>
    </source>
</evidence>
<evidence type="ECO:0000256" key="5">
    <source>
        <dbReference type="ARBA" id="ARBA00025604"/>
    </source>
</evidence>
<feature type="binding site" evidence="6">
    <location>
        <position position="74"/>
    </location>
    <ligand>
        <name>isopentenyl diphosphate</name>
        <dbReference type="ChEBI" id="CHEBI:128769"/>
    </ligand>
</feature>
<dbReference type="Gene3D" id="3.40.50.11270">
    <property type="match status" value="1"/>
</dbReference>
<feature type="binding site" evidence="6">
    <location>
        <position position="224"/>
    </location>
    <ligand>
        <name>(2E)-4-hydroxy-3-methylbut-2-enyl diphosphate</name>
        <dbReference type="ChEBI" id="CHEBI:128753"/>
    </ligand>
</feature>
<accession>W7UUI8</accession>
<dbReference type="GO" id="GO:0019288">
    <property type="term" value="P:isopentenyl diphosphate biosynthetic process, methylerythritol 4-phosphate pathway"/>
    <property type="evidence" value="ECO:0007669"/>
    <property type="project" value="UniProtKB-UniRule"/>
</dbReference>
<dbReference type="SUPFAM" id="SSF50249">
    <property type="entry name" value="Nucleic acid-binding proteins"/>
    <property type="match status" value="4"/>
</dbReference>
<feature type="binding site" evidence="6">
    <location>
        <position position="196"/>
    </location>
    <ligand>
        <name>[4Fe-4S] cluster</name>
        <dbReference type="ChEBI" id="CHEBI:49883"/>
    </ligand>
</feature>
<feature type="binding site" evidence="6">
    <location>
        <position position="226"/>
    </location>
    <ligand>
        <name>dimethylallyl diphosphate</name>
        <dbReference type="ChEBI" id="CHEBI:57623"/>
    </ligand>
</feature>
<dbReference type="RefSeq" id="WP_037300990.1">
    <property type="nucleotide sequence ID" value="NZ_ATAX01000035.1"/>
</dbReference>
<comment type="caution">
    <text evidence="10">The sequence shown here is derived from an EMBL/GenBank/DDBJ whole genome shotgun (WGS) entry which is preliminary data.</text>
</comment>
<dbReference type="OrthoDB" id="9804077at2"/>
<evidence type="ECO:0000256" key="6">
    <source>
        <dbReference type="HAMAP-Rule" id="MF_00191"/>
    </source>
</evidence>
<dbReference type="NCBIfam" id="TIGR00216">
    <property type="entry name" value="ispH_lytB"/>
    <property type="match status" value="1"/>
</dbReference>
<dbReference type="AlphaFoldDB" id="W7UUI8"/>
<dbReference type="Gene3D" id="2.40.50.140">
    <property type="entry name" value="Nucleic acid-binding proteins"/>
    <property type="match status" value="3"/>
</dbReference>
<evidence type="ECO:0000256" key="4">
    <source>
        <dbReference type="ARBA" id="ARBA00023014"/>
    </source>
</evidence>
<keyword evidence="4 6" id="KW-0411">Iron-sulfur</keyword>
<dbReference type="PANTHER" id="PTHR30426:SF0">
    <property type="entry name" value="4-HYDROXY-3-METHYLBUT-2-ENYL DIPHOSPHATE REDUCTASE"/>
    <property type="match status" value="1"/>
</dbReference>
<reference evidence="10 11" key="1">
    <citation type="journal article" date="2014" name="PLoS ONE">
        <title>Rumen cellulosomics: divergent fiber-degrading strategies revealed by comparative genome-wide analysis of six ruminococcal strains.</title>
        <authorList>
            <person name="Dassa B."/>
            <person name="Borovok I."/>
            <person name="Ruimy-Israeli V."/>
            <person name="Lamed R."/>
            <person name="Flint H.J."/>
            <person name="Duncan S.H."/>
            <person name="Henrissat B."/>
            <person name="Coutinho P."/>
            <person name="Morrison M."/>
            <person name="Mosoni P."/>
            <person name="Yeoman C.J."/>
            <person name="White B.A."/>
            <person name="Bayer E.A."/>
        </authorList>
    </citation>
    <scope>NUCLEOTIDE SEQUENCE [LARGE SCALE GENOMIC DNA]</scope>
    <source>
        <strain evidence="10 11">007c</strain>
    </source>
</reference>
<feature type="domain" description="S1 motif" evidence="8">
    <location>
        <begin position="485"/>
        <end position="553"/>
    </location>
</feature>
<dbReference type="InterPro" id="IPR012340">
    <property type="entry name" value="NA-bd_OB-fold"/>
</dbReference>
<feature type="binding site" evidence="6">
    <location>
        <position position="124"/>
    </location>
    <ligand>
        <name>isopentenyl diphosphate</name>
        <dbReference type="ChEBI" id="CHEBI:128769"/>
    </ligand>
</feature>
<dbReference type="CDD" id="cd04465">
    <property type="entry name" value="S1_RPS1_repeat_ec2_hs2"/>
    <property type="match status" value="1"/>
</dbReference>
<feature type="binding site" evidence="6">
    <location>
        <position position="41"/>
    </location>
    <ligand>
        <name>dimethylallyl diphosphate</name>
        <dbReference type="ChEBI" id="CHEBI:57623"/>
    </ligand>
</feature>
<feature type="active site" description="Proton donor" evidence="6">
    <location>
        <position position="126"/>
    </location>
</feature>
<evidence type="ECO:0000256" key="1">
    <source>
        <dbReference type="ARBA" id="ARBA00022485"/>
    </source>
</evidence>
<gene>
    <name evidence="6" type="primary">ispH</name>
    <name evidence="10" type="ORF">RF007C_08125</name>
</gene>
<dbReference type="InterPro" id="IPR003451">
    <property type="entry name" value="LytB/IspH"/>
</dbReference>
<dbReference type="PROSITE" id="PS50926">
    <property type="entry name" value="TRAM"/>
    <property type="match status" value="1"/>
</dbReference>
<feature type="binding site" evidence="6">
    <location>
        <position position="267"/>
    </location>
    <ligand>
        <name>(2E)-4-hydroxy-3-methylbut-2-enyl diphosphate</name>
        <dbReference type="ChEBI" id="CHEBI:128753"/>
    </ligand>
</feature>
<dbReference type="PRINTS" id="PR00681">
    <property type="entry name" value="RIBOSOMALS1"/>
</dbReference>
<protein>
    <recommendedName>
        <fullName evidence="6">4-hydroxy-3-methylbut-2-enyl diphosphate reductase</fullName>
        <shortName evidence="6">HMBPP reductase</shortName>
        <ecNumber evidence="6">1.17.7.4</ecNumber>
    </recommendedName>
</protein>
<organism evidence="10 11">
    <name type="scientific">Ruminococcus flavefaciens 007c</name>
    <dbReference type="NCBI Taxonomy" id="1341157"/>
    <lineage>
        <taxon>Bacteria</taxon>
        <taxon>Bacillati</taxon>
        <taxon>Bacillota</taxon>
        <taxon>Clostridia</taxon>
        <taxon>Eubacteriales</taxon>
        <taxon>Oscillospiraceae</taxon>
        <taxon>Ruminococcus</taxon>
    </lineage>
</organism>
<dbReference type="SMART" id="SM00316">
    <property type="entry name" value="S1"/>
    <property type="match status" value="4"/>
</dbReference>
<dbReference type="NCBIfam" id="NF000907">
    <property type="entry name" value="PRK00087.1"/>
    <property type="match status" value="1"/>
</dbReference>
<dbReference type="Pfam" id="PF00575">
    <property type="entry name" value="S1"/>
    <property type="match status" value="3"/>
</dbReference>
<feature type="binding site" evidence="6">
    <location>
        <position position="13"/>
    </location>
    <ligand>
        <name>[4Fe-4S] cluster</name>
        <dbReference type="ChEBI" id="CHEBI:49883"/>
    </ligand>
</feature>
<dbReference type="GO" id="GO:0051745">
    <property type="term" value="F:4-hydroxy-3-methylbut-2-enyl diphosphate reductase activity"/>
    <property type="evidence" value="ECO:0007669"/>
    <property type="project" value="UniProtKB-UniRule"/>
</dbReference>
<feature type="domain" description="S1 motif" evidence="8">
    <location>
        <begin position="310"/>
        <end position="379"/>
    </location>
</feature>
<feature type="binding site" evidence="6">
    <location>
        <position position="224"/>
    </location>
    <ligand>
        <name>isopentenyl diphosphate</name>
        <dbReference type="ChEBI" id="CHEBI:128769"/>
    </ligand>
</feature>
<dbReference type="FunFam" id="2.40.50.140:FF:000051">
    <property type="entry name" value="RNA-binding transcriptional accessory protein"/>
    <property type="match status" value="1"/>
</dbReference>
<dbReference type="GO" id="GO:0003729">
    <property type="term" value="F:mRNA binding"/>
    <property type="evidence" value="ECO:0007669"/>
    <property type="project" value="UniProtKB-ARBA"/>
</dbReference>
<dbReference type="Proteomes" id="UP000019365">
    <property type="component" value="Unassembled WGS sequence"/>
</dbReference>
<feature type="binding site" evidence="6">
    <location>
        <position position="224"/>
    </location>
    <ligand>
        <name>dimethylallyl diphosphate</name>
        <dbReference type="ChEBI" id="CHEBI:57623"/>
    </ligand>
</feature>
<dbReference type="CDD" id="cd05688">
    <property type="entry name" value="S1_RPS1_repeat_ec3"/>
    <property type="match status" value="1"/>
</dbReference>
<feature type="region of interest" description="Disordered" evidence="7">
    <location>
        <begin position="643"/>
        <end position="662"/>
    </location>
</feature>
<feature type="domain" description="S1 motif" evidence="8">
    <location>
        <begin position="397"/>
        <end position="464"/>
    </location>
</feature>
<keyword evidence="6" id="KW-0560">Oxidoreductase</keyword>
<keyword evidence="1 6" id="KW-0004">4Fe-4S</keyword>
<dbReference type="PROSITE" id="PS50126">
    <property type="entry name" value="S1"/>
    <property type="match status" value="4"/>
</dbReference>
<keyword evidence="6" id="KW-0414">Isoprene biosynthesis</keyword>
<dbReference type="InterPro" id="IPR035104">
    <property type="entry name" value="Ribosomal_protein_S1-like"/>
</dbReference>
<feature type="binding site" evidence="6">
    <location>
        <position position="124"/>
    </location>
    <ligand>
        <name>(2E)-4-hydroxy-3-methylbut-2-enyl diphosphate</name>
        <dbReference type="ChEBI" id="CHEBI:128753"/>
    </ligand>
</feature>
<feature type="binding site" evidence="6">
    <location>
        <position position="267"/>
    </location>
    <ligand>
        <name>isopentenyl diphosphate</name>
        <dbReference type="ChEBI" id="CHEBI:128769"/>
    </ligand>
</feature>
<keyword evidence="3 6" id="KW-0408">Iron</keyword>
<dbReference type="EMBL" id="ATAX01000035">
    <property type="protein sequence ID" value="EWM52495.1"/>
    <property type="molecule type" value="Genomic_DNA"/>
</dbReference>
<dbReference type="EC" id="1.17.7.4" evidence="6"/>
<dbReference type="UniPathway" id="UPA00059">
    <property type="reaction ID" value="UER00105"/>
</dbReference>
<feature type="binding site" evidence="6">
    <location>
        <position position="226"/>
    </location>
    <ligand>
        <name>(2E)-4-hydroxy-3-methylbut-2-enyl diphosphate</name>
        <dbReference type="ChEBI" id="CHEBI:128753"/>
    </ligand>
</feature>